<feature type="coiled-coil region" evidence="11">
    <location>
        <begin position="237"/>
        <end position="278"/>
    </location>
</feature>
<sequence>MLRGASAIRSTARLTVGQTNRLTSKRLYTSATEKSGSSIGKKLAWLTLLTGTAYSGATYFALKNEAFHDTYSTYVPGGEKFLDLLEDRAADDRMQQYYNQAQELKTKTAAQTESLTKFASEASESAQDWYEYISDAITQLRGGDQEPVTPGNGPSPSTNTRFRLKNRQSEALFANVIHSTETTPLPTFSKSEQDILNEFATTVQGLVAMLNQAGMSGHAKRLVDFAKRDIETLDKTFALIKQEESQAQNEIKTLQQALADAEKRIEAHRQEVAEKIKRANTKADSRIQKHIEQVESDIAADVAELKKQLASIKAKELTSQRKHHLTQLENELKAKAIEIQADYIRQVQHQVEGERGGRLSQIEAVTTKEAQLEKLAFADAELLDDTRKAHQLVVAIDALKRAALSGEQTQFELELSALKRLSAKTPFAKVGERQSDELIQLVTSSIQEHVAQHGITSIAQLSERFETVSREVRRAALIPDEDASMISHLISIVLSSLMFTKKGLVTGDDIESRLARAEYYLDTEKDLESAAREMNQLTGWPKRLSLDWLDEARRHLEVKQALEIMRSQASLISMLQAK</sequence>
<name>A0ABP9XP20_9FUNG</name>
<evidence type="ECO:0000256" key="11">
    <source>
        <dbReference type="SAM" id="Coils"/>
    </source>
</evidence>
<organism evidence="12 13">
    <name type="scientific">Helicostylum pulchrum</name>
    <dbReference type="NCBI Taxonomy" id="562976"/>
    <lineage>
        <taxon>Eukaryota</taxon>
        <taxon>Fungi</taxon>
        <taxon>Fungi incertae sedis</taxon>
        <taxon>Mucoromycota</taxon>
        <taxon>Mucoromycotina</taxon>
        <taxon>Mucoromycetes</taxon>
        <taxon>Mucorales</taxon>
        <taxon>Mucorineae</taxon>
        <taxon>Mucoraceae</taxon>
        <taxon>Helicostylum</taxon>
    </lineage>
</organism>
<evidence type="ECO:0000256" key="1">
    <source>
        <dbReference type="ARBA" id="ARBA00004434"/>
    </source>
</evidence>
<dbReference type="Pfam" id="PF09731">
    <property type="entry name" value="Mitofilin"/>
    <property type="match status" value="2"/>
</dbReference>
<comment type="subcellular location">
    <subcellularLocation>
        <location evidence="1 10">Mitochondrion inner membrane</location>
        <topology evidence="1 10">Single-pass membrane protein</topology>
    </subcellularLocation>
</comment>
<gene>
    <name evidence="12" type="ORF">HPULCUR_001926</name>
</gene>
<evidence type="ECO:0000256" key="10">
    <source>
        <dbReference type="RuleBase" id="RU363000"/>
    </source>
</evidence>
<reference evidence="12 13" key="1">
    <citation type="submission" date="2024-04" db="EMBL/GenBank/DDBJ databases">
        <title>genome sequences of Mucor flavus KT1a and Helicostylum pulchrum KT1b strains isolation_sourced from the surface of a dry-aged beef.</title>
        <authorList>
            <person name="Toyotome T."/>
            <person name="Hosono M."/>
            <person name="Torimaru M."/>
            <person name="Fukuda K."/>
            <person name="Mikami N."/>
        </authorList>
    </citation>
    <scope>NUCLEOTIDE SEQUENCE [LARGE SCALE GENOMIC DNA]</scope>
    <source>
        <strain evidence="12 13">KT1b</strain>
    </source>
</reference>
<keyword evidence="13" id="KW-1185">Reference proteome</keyword>
<dbReference type="EMBL" id="BAABUJ010000006">
    <property type="protein sequence ID" value="GAA5796554.1"/>
    <property type="molecule type" value="Genomic_DNA"/>
</dbReference>
<evidence type="ECO:0000313" key="13">
    <source>
        <dbReference type="Proteomes" id="UP001476247"/>
    </source>
</evidence>
<accession>A0ABP9XP20</accession>
<evidence type="ECO:0000256" key="3">
    <source>
        <dbReference type="ARBA" id="ARBA00018116"/>
    </source>
</evidence>
<evidence type="ECO:0000256" key="6">
    <source>
        <dbReference type="ARBA" id="ARBA00022989"/>
    </source>
</evidence>
<comment type="similarity">
    <text evidence="2 10">Belongs to the MICOS complex subunit Mic60 family.</text>
</comment>
<keyword evidence="4 10" id="KW-0812">Transmembrane</keyword>
<dbReference type="PANTHER" id="PTHR15415">
    <property type="entry name" value="MITOFILIN"/>
    <property type="match status" value="1"/>
</dbReference>
<evidence type="ECO:0000256" key="2">
    <source>
        <dbReference type="ARBA" id="ARBA00010877"/>
    </source>
</evidence>
<dbReference type="PANTHER" id="PTHR15415:SF7">
    <property type="entry name" value="MICOS COMPLEX SUBUNIT MIC60"/>
    <property type="match status" value="1"/>
</dbReference>
<keyword evidence="7 10" id="KW-0496">Mitochondrion</keyword>
<dbReference type="Proteomes" id="UP001476247">
    <property type="component" value="Unassembled WGS sequence"/>
</dbReference>
<evidence type="ECO:0000313" key="12">
    <source>
        <dbReference type="EMBL" id="GAA5796554.1"/>
    </source>
</evidence>
<proteinExistence type="inferred from homology"/>
<comment type="caution">
    <text evidence="12">The sequence shown here is derived from an EMBL/GenBank/DDBJ whole genome shotgun (WGS) entry which is preliminary data.</text>
</comment>
<dbReference type="InterPro" id="IPR019133">
    <property type="entry name" value="MIC60"/>
</dbReference>
<keyword evidence="11" id="KW-0175">Coiled coil</keyword>
<keyword evidence="5 10" id="KW-0999">Mitochondrion inner membrane</keyword>
<keyword evidence="6" id="KW-1133">Transmembrane helix</keyword>
<evidence type="ECO:0000256" key="5">
    <source>
        <dbReference type="ARBA" id="ARBA00022792"/>
    </source>
</evidence>
<keyword evidence="8" id="KW-0472">Membrane</keyword>
<evidence type="ECO:0000256" key="7">
    <source>
        <dbReference type="ARBA" id="ARBA00023128"/>
    </source>
</evidence>
<protein>
    <recommendedName>
        <fullName evidence="3 10">MICOS complex subunit MIC60</fullName>
    </recommendedName>
    <alternativeName>
        <fullName evidence="10">Mitofilin</fullName>
    </alternativeName>
</protein>
<evidence type="ECO:0000256" key="9">
    <source>
        <dbReference type="ARBA" id="ARBA00025571"/>
    </source>
</evidence>
<comment type="function">
    <text evidence="9">Component of the MICOS complex, a large protein complex of the mitochondrial inner membrane that plays crucial roles in the maintenance of crista junctions, inner membrane architecture, and formation of contact sites to the outer membrane. Plays a role in keeping cristae membranes connected to the inner boundary membrane. Also promotes protein import via the mitochondrial intermembrane space assembly (MIA) pathway.</text>
</comment>
<evidence type="ECO:0000256" key="4">
    <source>
        <dbReference type="ARBA" id="ARBA00022692"/>
    </source>
</evidence>
<evidence type="ECO:0000256" key="8">
    <source>
        <dbReference type="ARBA" id="ARBA00023136"/>
    </source>
</evidence>
<comment type="subunit">
    <text evidence="10">Component of the mitochondrial contact site and cristae organizing system (MICOS) complex.</text>
</comment>